<dbReference type="EMBL" id="DS231996">
    <property type="protein sequence ID" value="EDS30941.1"/>
    <property type="molecule type" value="Genomic_DNA"/>
</dbReference>
<keyword evidence="5" id="KW-1185">Reference proteome</keyword>
<dbReference type="eggNOG" id="ENOG502S3Y0">
    <property type="taxonomic scope" value="Eukaryota"/>
</dbReference>
<evidence type="ECO:0000313" key="5">
    <source>
        <dbReference type="Proteomes" id="UP000002320"/>
    </source>
</evidence>
<dbReference type="VEuPathDB" id="VectorBase:CPIJ008094"/>
<keyword evidence="1" id="KW-0175">Coiled coil</keyword>
<dbReference type="OMA" id="IIYPTYP"/>
<organism>
    <name type="scientific">Culex quinquefasciatus</name>
    <name type="common">Southern house mosquito</name>
    <name type="synonym">Culex pungens</name>
    <dbReference type="NCBI Taxonomy" id="7176"/>
    <lineage>
        <taxon>Eukaryota</taxon>
        <taxon>Metazoa</taxon>
        <taxon>Ecdysozoa</taxon>
        <taxon>Arthropoda</taxon>
        <taxon>Hexapoda</taxon>
        <taxon>Insecta</taxon>
        <taxon>Pterygota</taxon>
        <taxon>Neoptera</taxon>
        <taxon>Endopterygota</taxon>
        <taxon>Diptera</taxon>
        <taxon>Nematocera</taxon>
        <taxon>Culicoidea</taxon>
        <taxon>Culicidae</taxon>
        <taxon>Culicinae</taxon>
        <taxon>Culicini</taxon>
        <taxon>Culex</taxon>
        <taxon>Culex</taxon>
    </lineage>
</organism>
<evidence type="ECO:0000256" key="1">
    <source>
        <dbReference type="SAM" id="Coils"/>
    </source>
</evidence>
<dbReference type="InParanoid" id="B0WM92"/>
<feature type="compositionally biased region" description="Low complexity" evidence="2">
    <location>
        <begin position="234"/>
        <end position="253"/>
    </location>
</feature>
<gene>
    <name evidence="4" type="primary">6040435</name>
    <name evidence="3" type="ORF">CpipJ_CPIJ008094</name>
</gene>
<accession>B0WM92</accession>
<proteinExistence type="predicted"/>
<evidence type="ECO:0000313" key="4">
    <source>
        <dbReference type="EnsemblMetazoa" id="CPIJ008094-PA"/>
    </source>
</evidence>
<reference evidence="4" key="2">
    <citation type="submission" date="2021-02" db="UniProtKB">
        <authorList>
            <consortium name="EnsemblMetazoa"/>
        </authorList>
    </citation>
    <scope>IDENTIFICATION</scope>
    <source>
        <strain evidence="4">JHB</strain>
    </source>
</reference>
<evidence type="ECO:0000313" key="3">
    <source>
        <dbReference type="EMBL" id="EDS30941.1"/>
    </source>
</evidence>
<evidence type="ECO:0000256" key="2">
    <source>
        <dbReference type="SAM" id="MobiDB-lite"/>
    </source>
</evidence>
<dbReference type="OrthoDB" id="7699626at2759"/>
<dbReference type="HOGENOM" id="CLU_430358_0_0_1"/>
<feature type="coiled-coil region" evidence="1">
    <location>
        <begin position="345"/>
        <end position="419"/>
    </location>
</feature>
<feature type="region of interest" description="Disordered" evidence="2">
    <location>
        <begin position="234"/>
        <end position="259"/>
    </location>
</feature>
<reference evidence="3" key="1">
    <citation type="submission" date="2007-03" db="EMBL/GenBank/DDBJ databases">
        <title>Annotation of Culex pipiens quinquefasciatus.</title>
        <authorList>
            <consortium name="The Broad Institute Genome Sequencing Platform"/>
            <person name="Atkinson P.W."/>
            <person name="Hemingway J."/>
            <person name="Christensen B.M."/>
            <person name="Higgs S."/>
            <person name="Kodira C."/>
            <person name="Hannick L."/>
            <person name="Megy K."/>
            <person name="O'Leary S."/>
            <person name="Pearson M."/>
            <person name="Haas B.J."/>
            <person name="Mauceli E."/>
            <person name="Wortman J.R."/>
            <person name="Lee N.H."/>
            <person name="Guigo R."/>
            <person name="Stanke M."/>
            <person name="Alvarado L."/>
            <person name="Amedeo P."/>
            <person name="Antoine C.H."/>
            <person name="Arensburger P."/>
            <person name="Bidwell S.L."/>
            <person name="Crawford M."/>
            <person name="Camaro F."/>
            <person name="Devon K."/>
            <person name="Engels R."/>
            <person name="Hammond M."/>
            <person name="Howarth C."/>
            <person name="Koehrsen M."/>
            <person name="Lawson D."/>
            <person name="Montgomery P."/>
            <person name="Nene V."/>
            <person name="Nusbaum C."/>
            <person name="Puiu D."/>
            <person name="Romero-Severson J."/>
            <person name="Severson D.W."/>
            <person name="Shumway M."/>
            <person name="Sisk P."/>
            <person name="Stolte C."/>
            <person name="Zeng Q."/>
            <person name="Eisenstadt E."/>
            <person name="Fraser-Liggett C."/>
            <person name="Strausberg R."/>
            <person name="Galagan J."/>
            <person name="Birren B."/>
            <person name="Collins F.H."/>
        </authorList>
    </citation>
    <scope>NUCLEOTIDE SEQUENCE [LARGE SCALE GENOMIC DNA]</scope>
    <source>
        <strain evidence="3">JHB</strain>
    </source>
</reference>
<dbReference type="Proteomes" id="UP000002320">
    <property type="component" value="Unassembled WGS sequence"/>
</dbReference>
<dbReference type="AlphaFoldDB" id="B0WM92"/>
<feature type="region of interest" description="Disordered" evidence="2">
    <location>
        <begin position="1"/>
        <end position="26"/>
    </location>
</feature>
<sequence>MMMMMKERMLRRKRLTSTGKTSKPHRNGRSAVVVVFTGTWHLSGMRLVCVFALLLTLVAATSSTDSNDSKDVDSDLKRIRIDPALRKALLRALRHLKERQEEESDVLNTTEENFATTILDEILEESTSSQDRSPNVKYYSAETETDNGENEIIKTIIITKPKTTLTPPKEDYARDAVPDPIKERENELVDSNQVARSVVSGSANALGESKDDKAADDKKISVVTAASGSSTTAEVTPTVTTVTPTTTTTKGPTHNSDGENIEKVKSEDVKIYQAPLVAAFTVQQDQLGVPRNVIPLLQSLPKKNPVEFKQSTPMVSTSHPVAQIQPVQNPPQAPATVPTPIPLNTQALEEKTRILEQQLVTLQTQQRIQEQLLRSKILQEQQLILQQQQQLQQERARLEEETRRRLQRFEEEQNLFRQKQIQFQQQQFKIQQQQSFKQFPAQQNPQQSVSLPGKAIPISVEQQLPFKEPVNFQPNNQPKPNTIVEQVKSISPPAQQFPIIPPSPPQLSKQQLLPLKPFQPFNVNPAPAPLPLQAPLPIDQQLPGLQRTRVFRHETGTGNFGFSQALPHQQSNAPFRPSQPIPLFQQNNGFTPLRNDNQLQNLLVQSGITSRSAEDFNIITKVLALNHGIPQSSSQQMFAKLSPEQQLLFRKK</sequence>
<protein>
    <submittedName>
        <fullName evidence="3 4">Uncharacterized protein</fullName>
    </submittedName>
</protein>
<dbReference type="EnsemblMetazoa" id="CPIJ008094-RA">
    <property type="protein sequence ID" value="CPIJ008094-PA"/>
    <property type="gene ID" value="CPIJ008094"/>
</dbReference>
<name>B0WM92_CULQU</name>
<dbReference type="VEuPathDB" id="VectorBase:CQUJHB000088"/>
<dbReference type="KEGG" id="cqu:CpipJ_CPIJ008094"/>